<dbReference type="EMBL" id="AE017308">
    <property type="protein sequence ID" value="AAT27566.1"/>
    <property type="molecule type" value="Genomic_DNA"/>
</dbReference>
<organism evidence="4 5">
    <name type="scientific">Mycoplasma mobile (strain ATCC 43663 / 163K / NCTC 11711)</name>
    <name type="common">Mesomycoplasma mobile</name>
    <dbReference type="NCBI Taxonomy" id="267748"/>
    <lineage>
        <taxon>Bacteria</taxon>
        <taxon>Bacillati</taxon>
        <taxon>Mycoplasmatota</taxon>
        <taxon>Mycoplasmoidales</taxon>
        <taxon>Metamycoplasmataceae</taxon>
        <taxon>Mesomycoplasma</taxon>
    </lineage>
</organism>
<evidence type="ECO:0000313" key="5">
    <source>
        <dbReference type="Proteomes" id="UP000009072"/>
    </source>
</evidence>
<dbReference type="PANTHER" id="PTHR32319">
    <property type="entry name" value="BACTERIAL HEMOLYSIN-LIKE PROTEIN"/>
    <property type="match status" value="1"/>
</dbReference>
<dbReference type="InterPro" id="IPR047048">
    <property type="entry name" value="TlyA"/>
</dbReference>
<gene>
    <name evidence="4" type="ordered locus">MMOB0800</name>
</gene>
<dbReference type="GO" id="GO:0032259">
    <property type="term" value="P:methylation"/>
    <property type="evidence" value="ECO:0007669"/>
    <property type="project" value="UniProtKB-KW"/>
</dbReference>
<evidence type="ECO:0000259" key="3">
    <source>
        <dbReference type="Pfam" id="PF01728"/>
    </source>
</evidence>
<dbReference type="GO" id="GO:0003723">
    <property type="term" value="F:RNA binding"/>
    <property type="evidence" value="ECO:0007669"/>
    <property type="project" value="UniProtKB-KW"/>
</dbReference>
<accession>Q6KIL0</accession>
<dbReference type="InterPro" id="IPR002877">
    <property type="entry name" value="RNA_MeTrfase_FtsJ_dom"/>
</dbReference>
<keyword evidence="1 2" id="KW-0694">RNA-binding</keyword>
<protein>
    <submittedName>
        <fullName evidence="4">Putative rRNA methylase</fullName>
    </submittedName>
</protein>
<dbReference type="RefSeq" id="WP_011264600.1">
    <property type="nucleotide sequence ID" value="NC_006908.1"/>
</dbReference>
<dbReference type="InterPro" id="IPR029063">
    <property type="entry name" value="SAM-dependent_MTases_sf"/>
</dbReference>
<dbReference type="eggNOG" id="COG1189">
    <property type="taxonomic scope" value="Bacteria"/>
</dbReference>
<evidence type="ECO:0000256" key="1">
    <source>
        <dbReference type="ARBA" id="ARBA00022884"/>
    </source>
</evidence>
<sequence length="241" mass="27425">MKIKLIDRVIEKFDFTNSKASLLIRNKQIIVNKKIIADPNFLTIKDDEILLNNKKEYVSRGAYKLLDAIEEFNLKKEIKNKIVLDIGSSTGGFIEVLLKYGAEKVFALDVGTNQLDYSLRINPKVISKENTNLKQISKNLFSEKIELVTCDVSFISSKEVFKVLNFLDKGVNLILLIKPQFEANSSDVLTGGIVNKEIHNDIINKVINYGSESFLLKSIKECKIKGKKSKNTEYISLFERK</sequence>
<dbReference type="SUPFAM" id="SSF55174">
    <property type="entry name" value="Alpha-L RNA-binding motif"/>
    <property type="match status" value="1"/>
</dbReference>
<dbReference type="Pfam" id="PF01728">
    <property type="entry name" value="FtsJ"/>
    <property type="match status" value="1"/>
</dbReference>
<dbReference type="Gene3D" id="3.40.50.150">
    <property type="entry name" value="Vaccinia Virus protein VP39"/>
    <property type="match status" value="1"/>
</dbReference>
<keyword evidence="4" id="KW-0489">Methyltransferase</keyword>
<dbReference type="STRING" id="267748.MMOB0800"/>
<dbReference type="Proteomes" id="UP000009072">
    <property type="component" value="Chromosome"/>
</dbReference>
<keyword evidence="5" id="KW-1185">Reference proteome</keyword>
<keyword evidence="4" id="KW-0808">Transferase</keyword>
<dbReference type="PROSITE" id="PS50889">
    <property type="entry name" value="S4"/>
    <property type="match status" value="1"/>
</dbReference>
<dbReference type="OrthoDB" id="9784736at2"/>
<name>Q6KIL0_MYCM1</name>
<evidence type="ECO:0000313" key="4">
    <source>
        <dbReference type="EMBL" id="AAT27566.1"/>
    </source>
</evidence>
<proteinExistence type="predicted"/>
<reference evidence="4 5" key="1">
    <citation type="journal article" date="2004" name="Genome Res.">
        <title>The complete genome and proteome of Mycoplasma mobile.</title>
        <authorList>
            <person name="Jaffe J.D."/>
            <person name="Stange-Thomann N."/>
            <person name="Smith C."/>
            <person name="DeCaprio D."/>
            <person name="Fisher S."/>
            <person name="Butler J."/>
            <person name="Calvo S."/>
            <person name="Elkins T."/>
            <person name="FitzGerald M.G."/>
            <person name="Hafez N."/>
            <person name="Kodira C.D."/>
            <person name="Major J."/>
            <person name="Wang S."/>
            <person name="Wilkinson J."/>
            <person name="Nicol R."/>
            <person name="Nusbaum C."/>
            <person name="Birren B."/>
            <person name="Berg H.C."/>
            <person name="Church G.M."/>
        </authorList>
    </citation>
    <scope>NUCLEOTIDE SEQUENCE [LARGE SCALE GENOMIC DNA]</scope>
    <source>
        <strain evidence="5">ATCC 43663 / 163K / NCTC 11711</strain>
    </source>
</reference>
<dbReference type="SUPFAM" id="SSF53335">
    <property type="entry name" value="S-adenosyl-L-methionine-dependent methyltransferases"/>
    <property type="match status" value="1"/>
</dbReference>
<dbReference type="CDD" id="cd02440">
    <property type="entry name" value="AdoMet_MTases"/>
    <property type="match status" value="1"/>
</dbReference>
<dbReference type="GO" id="GO:0008168">
    <property type="term" value="F:methyltransferase activity"/>
    <property type="evidence" value="ECO:0007669"/>
    <property type="project" value="UniProtKB-KW"/>
</dbReference>
<dbReference type="KEGG" id="mmo:MMOB0800"/>
<feature type="domain" description="Ribosomal RNA methyltransferase FtsJ" evidence="3">
    <location>
        <begin position="57"/>
        <end position="235"/>
    </location>
</feature>
<dbReference type="AlphaFoldDB" id="Q6KIL0"/>
<dbReference type="HOGENOM" id="CLU_058015_3_0_14"/>
<dbReference type="PANTHER" id="PTHR32319:SF0">
    <property type="entry name" value="BACTERIAL HEMOLYSIN-LIKE PROTEIN"/>
    <property type="match status" value="1"/>
</dbReference>
<evidence type="ECO:0000256" key="2">
    <source>
        <dbReference type="PROSITE-ProRule" id="PRU00182"/>
    </source>
</evidence>